<feature type="transmembrane region" description="Helical" evidence="1">
    <location>
        <begin position="29"/>
        <end position="48"/>
    </location>
</feature>
<keyword evidence="1" id="KW-1133">Transmembrane helix</keyword>
<evidence type="ECO:0000313" key="3">
    <source>
        <dbReference type="EMBL" id="RZI04777.1"/>
    </source>
</evidence>
<feature type="transmembrane region" description="Helical" evidence="1">
    <location>
        <begin position="87"/>
        <end position="106"/>
    </location>
</feature>
<dbReference type="EMBL" id="RQTE01000010">
    <property type="protein sequence ID" value="RZI04777.1"/>
    <property type="molecule type" value="Genomic_DNA"/>
</dbReference>
<dbReference type="OrthoDB" id="2413717at2"/>
<dbReference type="RefSeq" id="WP_047131755.1">
    <property type="nucleotide sequence ID" value="NZ_CP015114.1"/>
</dbReference>
<accession>A0A143PDS3</accession>
<protein>
    <submittedName>
        <fullName evidence="3">Uncharacterized protein</fullName>
    </submittedName>
</protein>
<dbReference type="Proteomes" id="UP000293854">
    <property type="component" value="Unassembled WGS sequence"/>
</dbReference>
<reference evidence="3 4" key="1">
    <citation type="submission" date="2018-11" db="EMBL/GenBank/DDBJ databases">
        <title>Genomic profiling of Staphylococcus species from a Poultry farm system in KwaZulu-Natal, South Africa.</title>
        <authorList>
            <person name="Amoako D.G."/>
            <person name="Somboro A.M."/>
            <person name="Abia A.L.K."/>
            <person name="Bester L.A."/>
            <person name="Essack S.Y."/>
        </authorList>
    </citation>
    <scope>NUCLEOTIDE SEQUENCE [LARGE SCALE GENOMIC DNA]</scope>
    <source>
        <strain evidence="3 4">SA11</strain>
    </source>
</reference>
<dbReference type="EMBL" id="CP068073">
    <property type="protein sequence ID" value="QQS81733.1"/>
    <property type="molecule type" value="Genomic_DNA"/>
</dbReference>
<reference evidence="2 5" key="2">
    <citation type="submission" date="2021-01" db="EMBL/GenBank/DDBJ databases">
        <title>FDA dAtabase for Regulatory Grade micrObial Sequences (FDA-ARGOS): Supporting development and validation of Infectious Disease Dx tests.</title>
        <authorList>
            <person name="Sproer C."/>
            <person name="Gronow S."/>
            <person name="Severitt S."/>
            <person name="Schroder I."/>
            <person name="Tallon L."/>
            <person name="Sadzewicz L."/>
            <person name="Zhao X."/>
            <person name="Boylan J."/>
            <person name="Ott S."/>
            <person name="Bowen H."/>
            <person name="Vavikolanu K."/>
            <person name="Mehta A."/>
            <person name="Aluvathingal J."/>
            <person name="Nadendla S."/>
            <person name="Lowell S."/>
            <person name="Myers T."/>
            <person name="Yan Y."/>
            <person name="Sichtig H."/>
        </authorList>
    </citation>
    <scope>NUCLEOTIDE SEQUENCE [LARGE SCALE GENOMIC DNA]</scope>
    <source>
        <strain evidence="2 5">FDAARGOS_1148</strain>
    </source>
</reference>
<feature type="transmembrane region" description="Helical" evidence="1">
    <location>
        <begin position="60"/>
        <end position="81"/>
    </location>
</feature>
<dbReference type="AlphaFoldDB" id="A0A143PDS3"/>
<keyword evidence="1" id="KW-0472">Membrane</keyword>
<evidence type="ECO:0000313" key="2">
    <source>
        <dbReference type="EMBL" id="QQS81733.1"/>
    </source>
</evidence>
<dbReference type="KEGG" id="scv:A4G25_11170"/>
<feature type="transmembrane region" description="Helical" evidence="1">
    <location>
        <begin position="118"/>
        <end position="138"/>
    </location>
</feature>
<dbReference type="Proteomes" id="UP000595942">
    <property type="component" value="Chromosome"/>
</dbReference>
<keyword evidence="5" id="KW-1185">Reference proteome</keyword>
<evidence type="ECO:0000313" key="5">
    <source>
        <dbReference type="Proteomes" id="UP000595942"/>
    </source>
</evidence>
<keyword evidence="1" id="KW-0812">Transmembrane</keyword>
<organism evidence="3 4">
    <name type="scientific">Staphylococcus condimenti</name>
    <dbReference type="NCBI Taxonomy" id="70255"/>
    <lineage>
        <taxon>Bacteria</taxon>
        <taxon>Bacillati</taxon>
        <taxon>Bacillota</taxon>
        <taxon>Bacilli</taxon>
        <taxon>Bacillales</taxon>
        <taxon>Staphylococcaceae</taxon>
        <taxon>Staphylococcus</taxon>
    </lineage>
</organism>
<sequence>MLYVVIIVAILLLCLGIHRYFNLDNLTLKYPSIIYLVISFILYFVAILQYRVDSTMSEFLAHEILVTTIFGLLIFWTLSQANKSKDTIVYTILIVLASIGAVLTRSPQFGLNASMEMLIVRMVLTTALAIGLGGYVLYRQLKRPVSESFPLLYILAFAYWVMVAFWM</sequence>
<feature type="transmembrane region" description="Helical" evidence="1">
    <location>
        <begin position="150"/>
        <end position="166"/>
    </location>
</feature>
<name>A0A143PDS3_9STAP</name>
<dbReference type="GeneID" id="93725916"/>
<gene>
    <name evidence="3" type="ORF">EIG99_00540</name>
    <name evidence="2" type="ORF">I6J05_07305</name>
</gene>
<evidence type="ECO:0000256" key="1">
    <source>
        <dbReference type="SAM" id="Phobius"/>
    </source>
</evidence>
<proteinExistence type="predicted"/>
<evidence type="ECO:0000313" key="4">
    <source>
        <dbReference type="Proteomes" id="UP000293854"/>
    </source>
</evidence>